<feature type="compositionally biased region" description="Polar residues" evidence="1">
    <location>
        <begin position="279"/>
        <end position="299"/>
    </location>
</feature>
<feature type="compositionally biased region" description="Polar residues" evidence="1">
    <location>
        <begin position="492"/>
        <end position="520"/>
    </location>
</feature>
<keyword evidence="3" id="KW-1185">Reference proteome</keyword>
<feature type="compositionally biased region" description="Basic and acidic residues" evidence="1">
    <location>
        <begin position="29"/>
        <end position="42"/>
    </location>
</feature>
<feature type="compositionally biased region" description="Basic and acidic residues" evidence="1">
    <location>
        <begin position="358"/>
        <end position="371"/>
    </location>
</feature>
<comment type="caution">
    <text evidence="2">The sequence shown here is derived from an EMBL/GenBank/DDBJ whole genome shotgun (WGS) entry which is preliminary data.</text>
</comment>
<feature type="region of interest" description="Disordered" evidence="1">
    <location>
        <begin position="569"/>
        <end position="661"/>
    </location>
</feature>
<feature type="compositionally biased region" description="Pro residues" evidence="1">
    <location>
        <begin position="85"/>
        <end position="117"/>
    </location>
</feature>
<dbReference type="EMBL" id="JAPWTJ010001186">
    <property type="protein sequence ID" value="KAJ8973363.1"/>
    <property type="molecule type" value="Genomic_DNA"/>
</dbReference>
<accession>A0ABQ9J5X0</accession>
<feature type="compositionally biased region" description="Low complexity" evidence="1">
    <location>
        <begin position="449"/>
        <end position="475"/>
    </location>
</feature>
<feature type="compositionally biased region" description="Low complexity" evidence="1">
    <location>
        <begin position="231"/>
        <end position="241"/>
    </location>
</feature>
<proteinExistence type="predicted"/>
<feature type="compositionally biased region" description="Polar residues" evidence="1">
    <location>
        <begin position="248"/>
        <end position="257"/>
    </location>
</feature>
<feature type="compositionally biased region" description="Low complexity" evidence="1">
    <location>
        <begin position="372"/>
        <end position="393"/>
    </location>
</feature>
<feature type="region of interest" description="Disordered" evidence="1">
    <location>
        <begin position="15"/>
        <end position="552"/>
    </location>
</feature>
<dbReference type="Proteomes" id="UP001162164">
    <property type="component" value="Unassembled WGS sequence"/>
</dbReference>
<evidence type="ECO:0000256" key="1">
    <source>
        <dbReference type="SAM" id="MobiDB-lite"/>
    </source>
</evidence>
<feature type="compositionally biased region" description="Acidic residues" evidence="1">
    <location>
        <begin position="522"/>
        <end position="532"/>
    </location>
</feature>
<protein>
    <submittedName>
        <fullName evidence="2">Uncharacterized protein</fullName>
    </submittedName>
</protein>
<gene>
    <name evidence="2" type="ORF">NQ317_018839</name>
</gene>
<organism evidence="2 3">
    <name type="scientific">Molorchus minor</name>
    <dbReference type="NCBI Taxonomy" id="1323400"/>
    <lineage>
        <taxon>Eukaryota</taxon>
        <taxon>Metazoa</taxon>
        <taxon>Ecdysozoa</taxon>
        <taxon>Arthropoda</taxon>
        <taxon>Hexapoda</taxon>
        <taxon>Insecta</taxon>
        <taxon>Pterygota</taxon>
        <taxon>Neoptera</taxon>
        <taxon>Endopterygota</taxon>
        <taxon>Coleoptera</taxon>
        <taxon>Polyphaga</taxon>
        <taxon>Cucujiformia</taxon>
        <taxon>Chrysomeloidea</taxon>
        <taxon>Cerambycidae</taxon>
        <taxon>Lamiinae</taxon>
        <taxon>Monochamini</taxon>
        <taxon>Molorchus</taxon>
    </lineage>
</organism>
<sequence>MDPPQCVQNAMMTKDKKPFTYTPGGIDLSEVRSPRMQRRIERNAQLGGAGDMPIVQPSTPHCAGPLPPSVQAMMRPQPQVQVFPSGPPPPSPAMRGGAPPPPPPMGVPPPPPPPTGPLPTQKVRTADNQTLERPDMTKIIPDNPMAMLRKTSGPQPRRSLLDEMFAKGDAPAPPGGFQRPPQLEQEQSRYQTPVVERGAPVSPVPPQQYQPPPQQYQPPPQQYQPPPPQPQQYQPPKQQYQPPSPQQRTQDPVQQPRYQPPVIERQPQIVDRQPPVVERQQTLPRQTNGQQEMKTSTAHLGSLYIPPVNQQQGQKRMSPPTPPERNLDSPNLQTPPLREAPRPWQTKKPQQDETPLWAKRENKVSSEREEQQSAQQKPTPPTQQTQRWPQTRPAQPPPQTQTQYNPQAVRMDTRSVLHQQPQEPEEGKPNAVYITQPVVLQHPGAGASPQQQQPQQRQQPWQQQKVPQQPRVNNQGAMVIPVQIEGAKIPTTPGSDRSLNRQLSNNPTQSNSFKIIQKLTNTDDDEEEEDSPVTEHAPKYPQSFHQQPADQMSRMKVNEGDQNLVNKFRQVVDDENNEREADPRYRGPAIPSKAFKLLQNMTDGSPDPKFRKPTVPRGPQPQANKSPQVRMIPVQIEGDDSPQPYVHPSQQVVPEPKKYTGSSIPSRSFKILQAMTAPDNNNCANADDQYEAHPYEQWGYDPNYPSYPPSPYWHDYYYNYYYPEPPGRALQGTANV</sequence>
<evidence type="ECO:0000313" key="2">
    <source>
        <dbReference type="EMBL" id="KAJ8973363.1"/>
    </source>
</evidence>
<feature type="compositionally biased region" description="Pro residues" evidence="1">
    <location>
        <begin position="202"/>
        <end position="230"/>
    </location>
</feature>
<reference evidence="2" key="1">
    <citation type="journal article" date="2023" name="Insect Mol. Biol.">
        <title>Genome sequencing provides insights into the evolution of gene families encoding plant cell wall-degrading enzymes in longhorned beetles.</title>
        <authorList>
            <person name="Shin N.R."/>
            <person name="Okamura Y."/>
            <person name="Kirsch R."/>
            <person name="Pauchet Y."/>
        </authorList>
    </citation>
    <scope>NUCLEOTIDE SEQUENCE</scope>
    <source>
        <strain evidence="2">MMC_N1</strain>
    </source>
</reference>
<evidence type="ECO:0000313" key="3">
    <source>
        <dbReference type="Proteomes" id="UP001162164"/>
    </source>
</evidence>
<name>A0ABQ9J5X0_9CUCU</name>